<comment type="caution">
    <text evidence="2">The sequence shown here is derived from an EMBL/GenBank/DDBJ whole genome shotgun (WGS) entry which is preliminary data.</text>
</comment>
<name>A0ABU8H1U8_9SPHN</name>
<accession>A0ABU8H1U8</accession>
<gene>
    <name evidence="2" type="ORF">V8201_07680</name>
</gene>
<reference evidence="2 3" key="1">
    <citation type="journal article" date="2013" name="Int. J. Syst. Evol. Microbiol.">
        <title>Sphingomonas kyungheensis sp. nov., a bacterium with ginsenoside-converting activity isolated from soil of a ginseng field.</title>
        <authorList>
            <person name="Son H.M."/>
            <person name="Yang J.E."/>
            <person name="Park Y."/>
            <person name="Han C.K."/>
            <person name="Kim S.G."/>
            <person name="Kook M."/>
            <person name="Yi T.H."/>
        </authorList>
    </citation>
    <scope>NUCLEOTIDE SEQUENCE [LARGE SCALE GENOMIC DNA]</scope>
    <source>
        <strain evidence="2 3">LMG 26582</strain>
    </source>
</reference>
<evidence type="ECO:0000313" key="3">
    <source>
        <dbReference type="Proteomes" id="UP001367771"/>
    </source>
</evidence>
<keyword evidence="3" id="KW-1185">Reference proteome</keyword>
<dbReference type="EMBL" id="JBBBDM010000002">
    <property type="protein sequence ID" value="MEI5686958.1"/>
    <property type="molecule type" value="Genomic_DNA"/>
</dbReference>
<protein>
    <submittedName>
        <fullName evidence="2">Uncharacterized protein</fullName>
    </submittedName>
</protein>
<dbReference type="RefSeq" id="WP_268747123.1">
    <property type="nucleotide sequence ID" value="NZ_JBBBDM010000002.1"/>
</dbReference>
<evidence type="ECO:0000313" key="2">
    <source>
        <dbReference type="EMBL" id="MEI5686958.1"/>
    </source>
</evidence>
<dbReference type="Proteomes" id="UP001367771">
    <property type="component" value="Unassembled WGS sequence"/>
</dbReference>
<feature type="compositionally biased region" description="Gly residues" evidence="1">
    <location>
        <begin position="31"/>
        <end position="43"/>
    </location>
</feature>
<evidence type="ECO:0000256" key="1">
    <source>
        <dbReference type="SAM" id="MobiDB-lite"/>
    </source>
</evidence>
<sequence>MTDPDTAADQPDDAREPQAPDESNDTEESGAGYGNHGDVPGGA</sequence>
<organism evidence="2 3">
    <name type="scientific">Sphingomonas kyungheensis</name>
    <dbReference type="NCBI Taxonomy" id="1069987"/>
    <lineage>
        <taxon>Bacteria</taxon>
        <taxon>Pseudomonadati</taxon>
        <taxon>Pseudomonadota</taxon>
        <taxon>Alphaproteobacteria</taxon>
        <taxon>Sphingomonadales</taxon>
        <taxon>Sphingomonadaceae</taxon>
        <taxon>Sphingomonas</taxon>
    </lineage>
</organism>
<feature type="region of interest" description="Disordered" evidence="1">
    <location>
        <begin position="1"/>
        <end position="43"/>
    </location>
</feature>
<proteinExistence type="predicted"/>